<dbReference type="SUPFAM" id="SSF52777">
    <property type="entry name" value="CoA-dependent acyltransferases"/>
    <property type="match status" value="1"/>
</dbReference>
<dbReference type="OrthoDB" id="671439at2759"/>
<name>W1P9W7_AMBTC</name>
<evidence type="ECO:0000313" key="5">
    <source>
        <dbReference type="Proteomes" id="UP000017836"/>
    </source>
</evidence>
<accession>W1P9W7</accession>
<dbReference type="HOGENOM" id="CLU_014546_6_0_1"/>
<evidence type="ECO:0000256" key="1">
    <source>
        <dbReference type="ARBA" id="ARBA00009861"/>
    </source>
</evidence>
<sequence length="470" mass="51261">MLGYSVAIVNYRAQAPLRKAEAEAKVEAEAEAEAEAYTQKMDVEILSSTSVKAAVAVGEVEGSIPLTIFDRAAVDLHVPTIYAFRAPMPGNDALKRGLSEVLSHYRQLAGRLSTDPVSSLPCILLNNAGARVVEAQVSSPLANHLPLHPSPALSILYPPIDETVEELLQVQITRFSCGGIILGTTGHHKAADGQSMSIFFLEWSRTVRAMTKGQDRPPPPVVAPVHDRSMLAPCDPPCPKFEHREIEFQSGAKATASQPPAQFENVVVHFPAEFVASLKAAGGGRYSTFECLLAHVWKKLTIARGLDAEVDTHVRIAVNGRARLGPHVPMGYFGNLVLWAHPNLKAGELLALNTADVARAIHEGVDEIDDAYFQSFVDFGAVAQEELVSSAPVEGISLSPNLEVDSWLRFDFWELDFGTGRPCAFLPPWLPFEGLFIFMPSYKEKGGVDMFLAISRDHIPKFKHICHSLD</sequence>
<dbReference type="GO" id="GO:0016747">
    <property type="term" value="F:acyltransferase activity, transferring groups other than amino-acyl groups"/>
    <property type="evidence" value="ECO:0000318"/>
    <property type="project" value="GO_Central"/>
</dbReference>
<dbReference type="eggNOG" id="ENOG502QVP8">
    <property type="taxonomic scope" value="Eukaryota"/>
</dbReference>
<protein>
    <submittedName>
        <fullName evidence="4">Uncharacterized protein</fullName>
    </submittedName>
</protein>
<dbReference type="Gene3D" id="3.30.559.10">
    <property type="entry name" value="Chloramphenicol acetyltransferase-like domain"/>
    <property type="match status" value="2"/>
</dbReference>
<comment type="similarity">
    <text evidence="1">Belongs to the plant acyltransferase family.</text>
</comment>
<proteinExistence type="inferred from homology"/>
<dbReference type="InterPro" id="IPR023213">
    <property type="entry name" value="CAT-like_dom_sf"/>
</dbReference>
<dbReference type="Pfam" id="PF02458">
    <property type="entry name" value="Transferase"/>
    <property type="match status" value="1"/>
</dbReference>
<organism evidence="4 5">
    <name type="scientific">Amborella trichopoda</name>
    <dbReference type="NCBI Taxonomy" id="13333"/>
    <lineage>
        <taxon>Eukaryota</taxon>
        <taxon>Viridiplantae</taxon>
        <taxon>Streptophyta</taxon>
        <taxon>Embryophyta</taxon>
        <taxon>Tracheophyta</taxon>
        <taxon>Spermatophyta</taxon>
        <taxon>Magnoliopsida</taxon>
        <taxon>Amborellales</taxon>
        <taxon>Amborellaceae</taxon>
        <taxon>Amborella</taxon>
    </lineage>
</organism>
<reference evidence="5" key="1">
    <citation type="journal article" date="2013" name="Science">
        <title>The Amborella genome and the evolution of flowering plants.</title>
        <authorList>
            <consortium name="Amborella Genome Project"/>
        </authorList>
    </citation>
    <scope>NUCLEOTIDE SEQUENCE [LARGE SCALE GENOMIC DNA]</scope>
</reference>
<dbReference type="EMBL" id="KI393888">
    <property type="protein sequence ID" value="ERN06672.1"/>
    <property type="molecule type" value="Genomic_DNA"/>
</dbReference>
<evidence type="ECO:0000313" key="4">
    <source>
        <dbReference type="EMBL" id="ERN06672.1"/>
    </source>
</evidence>
<dbReference type="InterPro" id="IPR050317">
    <property type="entry name" value="Plant_Fungal_Acyltransferase"/>
</dbReference>
<dbReference type="FunFam" id="3.30.559.10:FF:000008">
    <property type="entry name" value="Tryptamine hydroxycinnamoyl transferase"/>
    <property type="match status" value="1"/>
</dbReference>
<dbReference type="PANTHER" id="PTHR31642">
    <property type="entry name" value="TRICHOTHECENE 3-O-ACETYLTRANSFERASE"/>
    <property type="match status" value="1"/>
</dbReference>
<evidence type="ECO:0000256" key="3">
    <source>
        <dbReference type="ARBA" id="ARBA00023315"/>
    </source>
</evidence>
<keyword evidence="3" id="KW-0012">Acyltransferase</keyword>
<keyword evidence="2" id="KW-0808">Transferase</keyword>
<dbReference type="PANTHER" id="PTHR31642:SF278">
    <property type="entry name" value="TRYPTAMINE HYDROXYCINNAMOYLTRANSFERASE 1"/>
    <property type="match status" value="1"/>
</dbReference>
<keyword evidence="5" id="KW-1185">Reference proteome</keyword>
<dbReference type="AlphaFoldDB" id="W1P9W7"/>
<dbReference type="OMA" id="GVTAHHH"/>
<dbReference type="Proteomes" id="UP000017836">
    <property type="component" value="Unassembled WGS sequence"/>
</dbReference>
<dbReference type="KEGG" id="atr:18434872"/>
<evidence type="ECO:0000256" key="2">
    <source>
        <dbReference type="ARBA" id="ARBA00022679"/>
    </source>
</evidence>
<dbReference type="Gramene" id="ERN06672">
    <property type="protein sequence ID" value="ERN06672"/>
    <property type="gene ID" value="AMTR_s00058p00197270"/>
</dbReference>
<gene>
    <name evidence="4" type="ORF">AMTR_s00058p00197270</name>
</gene>